<accession>A0A1M7ZKN3</accession>
<dbReference type="Pfam" id="PF13439">
    <property type="entry name" value="Glyco_transf_4"/>
    <property type="match status" value="1"/>
</dbReference>
<dbReference type="STRING" id="1073327.SAMN04488108_4040"/>
<dbReference type="Pfam" id="PF00534">
    <property type="entry name" value="Glycos_transf_1"/>
    <property type="match status" value="1"/>
</dbReference>
<proteinExistence type="predicted"/>
<dbReference type="InterPro" id="IPR001296">
    <property type="entry name" value="Glyco_trans_1"/>
</dbReference>
<evidence type="ECO:0000259" key="1">
    <source>
        <dbReference type="Pfam" id="PF00534"/>
    </source>
</evidence>
<dbReference type="InterPro" id="IPR028098">
    <property type="entry name" value="Glyco_trans_4-like_N"/>
</dbReference>
<name>A0A1M7ZKN3_9BACT</name>
<feature type="domain" description="Glycosyltransferase subfamily 4-like N-terminal" evidence="2">
    <location>
        <begin position="14"/>
        <end position="169"/>
    </location>
</feature>
<protein>
    <submittedName>
        <fullName evidence="3">Glycosyltransferase involved in cell wall bisynthesis</fullName>
    </submittedName>
</protein>
<gene>
    <name evidence="3" type="ORF">SAMN04488108_4040</name>
</gene>
<dbReference type="CDD" id="cd03801">
    <property type="entry name" value="GT4_PimA-like"/>
    <property type="match status" value="1"/>
</dbReference>
<keyword evidence="3" id="KW-0808">Transferase</keyword>
<dbReference type="GO" id="GO:0016757">
    <property type="term" value="F:glycosyltransferase activity"/>
    <property type="evidence" value="ECO:0007669"/>
    <property type="project" value="InterPro"/>
</dbReference>
<keyword evidence="4" id="KW-1185">Reference proteome</keyword>
<feature type="domain" description="Glycosyl transferase family 1" evidence="1">
    <location>
        <begin position="176"/>
        <end position="338"/>
    </location>
</feature>
<evidence type="ECO:0000259" key="2">
    <source>
        <dbReference type="Pfam" id="PF13439"/>
    </source>
</evidence>
<dbReference type="PANTHER" id="PTHR12526">
    <property type="entry name" value="GLYCOSYLTRANSFERASE"/>
    <property type="match status" value="1"/>
</dbReference>
<dbReference type="OrthoDB" id="1522162at2"/>
<reference evidence="4" key="1">
    <citation type="submission" date="2016-12" db="EMBL/GenBank/DDBJ databases">
        <authorList>
            <person name="Varghese N."/>
            <person name="Submissions S."/>
        </authorList>
    </citation>
    <scope>NUCLEOTIDE SEQUENCE [LARGE SCALE GENOMIC DNA]</scope>
    <source>
        <strain evidence="4">DSM 25035</strain>
    </source>
</reference>
<dbReference type="Proteomes" id="UP000184609">
    <property type="component" value="Unassembled WGS sequence"/>
</dbReference>
<evidence type="ECO:0000313" key="3">
    <source>
        <dbReference type="EMBL" id="SHO65379.1"/>
    </source>
</evidence>
<dbReference type="SUPFAM" id="SSF53756">
    <property type="entry name" value="UDP-Glycosyltransferase/glycogen phosphorylase"/>
    <property type="match status" value="1"/>
</dbReference>
<dbReference type="RefSeq" id="WP_073573639.1">
    <property type="nucleotide sequence ID" value="NZ_FRXN01000008.1"/>
</dbReference>
<dbReference type="Gene3D" id="3.40.50.2000">
    <property type="entry name" value="Glycogen Phosphorylase B"/>
    <property type="match status" value="2"/>
</dbReference>
<dbReference type="EMBL" id="FRXN01000008">
    <property type="protein sequence ID" value="SHO65379.1"/>
    <property type="molecule type" value="Genomic_DNA"/>
</dbReference>
<organism evidence="3 4">
    <name type="scientific">Algoriphagus zhangzhouensis</name>
    <dbReference type="NCBI Taxonomy" id="1073327"/>
    <lineage>
        <taxon>Bacteria</taxon>
        <taxon>Pseudomonadati</taxon>
        <taxon>Bacteroidota</taxon>
        <taxon>Cytophagia</taxon>
        <taxon>Cytophagales</taxon>
        <taxon>Cyclobacteriaceae</taxon>
        <taxon>Algoriphagus</taxon>
    </lineage>
</organism>
<evidence type="ECO:0000313" key="4">
    <source>
        <dbReference type="Proteomes" id="UP000184609"/>
    </source>
</evidence>
<sequence length="363" mass="41427">MKIIQLIQKPQRRGAEIFAAQLSEELRKQGHQVLLVSIFSGEAELPFNGEWIKLNRPVSNRLFDFLGWRKLSHLVDSFKPDIIQANAADTLKFSVISKRLFGWRNPIIYRNANQMGDFIRNRLHLKFNNWLLNQVSGIVSVSEASKLDLHSTFELNRIQSEVIPIGIDMTEIDHAIKEDLKINLPEKFLIQIGGLVPEKDPIGMLDMFANLIQELPDLHLVYIGTGKLKSQLNDEIDRIELWERVQVIAAQENIFPFLSKAKALVLPSKIEGLPGVILEAMYCKIPVVAFGVGGISEVLKEEETGWCKLPDDNYGFKRAIKEILKSENELLNKITDKAFNVVMARYSIGDITNRFEDFYQLVK</sequence>
<dbReference type="PANTHER" id="PTHR12526:SF630">
    <property type="entry name" value="GLYCOSYLTRANSFERASE"/>
    <property type="match status" value="1"/>
</dbReference>
<dbReference type="AlphaFoldDB" id="A0A1M7ZKN3"/>